<evidence type="ECO:0000256" key="1">
    <source>
        <dbReference type="SAM" id="MobiDB-lite"/>
    </source>
</evidence>
<accession>A0A9P0ZQ96</accession>
<organism evidence="2 3">
    <name type="scientific">Cuscuta europaea</name>
    <name type="common">European dodder</name>
    <dbReference type="NCBI Taxonomy" id="41803"/>
    <lineage>
        <taxon>Eukaryota</taxon>
        <taxon>Viridiplantae</taxon>
        <taxon>Streptophyta</taxon>
        <taxon>Embryophyta</taxon>
        <taxon>Tracheophyta</taxon>
        <taxon>Spermatophyta</taxon>
        <taxon>Magnoliopsida</taxon>
        <taxon>eudicotyledons</taxon>
        <taxon>Gunneridae</taxon>
        <taxon>Pentapetalae</taxon>
        <taxon>asterids</taxon>
        <taxon>lamiids</taxon>
        <taxon>Solanales</taxon>
        <taxon>Convolvulaceae</taxon>
        <taxon>Cuscuteae</taxon>
        <taxon>Cuscuta</taxon>
        <taxon>Cuscuta subgen. Cuscuta</taxon>
    </lineage>
</organism>
<feature type="region of interest" description="Disordered" evidence="1">
    <location>
        <begin position="1"/>
        <end position="75"/>
    </location>
</feature>
<dbReference type="AlphaFoldDB" id="A0A9P0ZQ96"/>
<comment type="caution">
    <text evidence="2">The sequence shown here is derived from an EMBL/GenBank/DDBJ whole genome shotgun (WGS) entry which is preliminary data.</text>
</comment>
<keyword evidence="3" id="KW-1185">Reference proteome</keyword>
<name>A0A9P0ZQ96_CUSEU</name>
<sequence>MDVKSLFALKKQKAKAQKEPVKQKPTEAVEEPSAAVAGEAGGSQVMVASKKKMAGKGGDPPAKKHKVTDPDKQPASDEVIIVDEGVGSAPLPQEFVNEDFFVRERLEAVVPRGSSILEATLSPSVLMNQVMPSRDRVALARLDNEALSSKLLLNNALTLMGLCEQVRRVDQILKDKVAVVGR</sequence>
<proteinExistence type="predicted"/>
<gene>
    <name evidence="2" type="ORF">CEURO_LOCUS18136</name>
</gene>
<reference evidence="2" key="1">
    <citation type="submission" date="2022-07" db="EMBL/GenBank/DDBJ databases">
        <authorList>
            <person name="Macas J."/>
            <person name="Novak P."/>
            <person name="Neumann P."/>
        </authorList>
    </citation>
    <scope>NUCLEOTIDE SEQUENCE</scope>
</reference>
<evidence type="ECO:0000313" key="2">
    <source>
        <dbReference type="EMBL" id="CAH9108483.1"/>
    </source>
</evidence>
<feature type="compositionally biased region" description="Basic and acidic residues" evidence="1">
    <location>
        <begin position="16"/>
        <end position="27"/>
    </location>
</feature>
<evidence type="ECO:0000313" key="3">
    <source>
        <dbReference type="Proteomes" id="UP001152484"/>
    </source>
</evidence>
<dbReference type="EMBL" id="CAMAPE010000051">
    <property type="protein sequence ID" value="CAH9108483.1"/>
    <property type="molecule type" value="Genomic_DNA"/>
</dbReference>
<protein>
    <submittedName>
        <fullName evidence="2">Uncharacterized protein</fullName>
    </submittedName>
</protein>
<dbReference type="Proteomes" id="UP001152484">
    <property type="component" value="Unassembled WGS sequence"/>
</dbReference>